<comment type="caution">
    <text evidence="1">The sequence shown here is derived from an EMBL/GenBank/DDBJ whole genome shotgun (WGS) entry which is preliminary data.</text>
</comment>
<evidence type="ECO:0008006" key="3">
    <source>
        <dbReference type="Google" id="ProtNLM"/>
    </source>
</evidence>
<gene>
    <name evidence="1" type="ORF">GCHA_0330</name>
</gene>
<dbReference type="AlphaFoldDB" id="A0AAV3UTR6"/>
<accession>A0AAV3UTR6</accession>
<sequence>MLLICYFEIDLNTQKKHLQPIMGALRFNYRRLTQKEHPL</sequence>
<dbReference type="Proteomes" id="UP000006320">
    <property type="component" value="Unassembled WGS sequence"/>
</dbReference>
<name>A0AAV3UTR6_9ALTE</name>
<evidence type="ECO:0000313" key="1">
    <source>
        <dbReference type="EMBL" id="GAC08295.1"/>
    </source>
</evidence>
<proteinExistence type="predicted"/>
<protein>
    <recommendedName>
        <fullName evidence="3">Transposase</fullName>
    </recommendedName>
</protein>
<evidence type="ECO:0000313" key="2">
    <source>
        <dbReference type="Proteomes" id="UP000006320"/>
    </source>
</evidence>
<dbReference type="EMBL" id="BAEM01000006">
    <property type="protein sequence ID" value="GAC08295.1"/>
    <property type="molecule type" value="Genomic_DNA"/>
</dbReference>
<reference evidence="1 2" key="1">
    <citation type="journal article" date="2017" name="Antonie Van Leeuwenhoek">
        <title>Rhizobium rhizosphaerae sp. nov., a novel species isolated from rice rhizosphere.</title>
        <authorList>
            <person name="Zhao J.J."/>
            <person name="Zhang J."/>
            <person name="Zhang R.J."/>
            <person name="Zhang C.W."/>
            <person name="Yin H.Q."/>
            <person name="Zhang X.X."/>
        </authorList>
    </citation>
    <scope>NUCLEOTIDE SEQUENCE [LARGE SCALE GENOMIC DNA]</scope>
    <source>
        <strain evidence="1 2">S18K6</strain>
    </source>
</reference>
<organism evidence="1 2">
    <name type="scientific">Paraglaciecola chathamensis S18K6</name>
    <dbReference type="NCBI Taxonomy" id="1127672"/>
    <lineage>
        <taxon>Bacteria</taxon>
        <taxon>Pseudomonadati</taxon>
        <taxon>Pseudomonadota</taxon>
        <taxon>Gammaproteobacteria</taxon>
        <taxon>Alteromonadales</taxon>
        <taxon>Alteromonadaceae</taxon>
        <taxon>Paraglaciecola</taxon>
    </lineage>
</organism>